<dbReference type="GO" id="GO:0007034">
    <property type="term" value="P:vacuolar transport"/>
    <property type="evidence" value="ECO:0007669"/>
    <property type="project" value="TreeGrafter"/>
</dbReference>
<dbReference type="GO" id="GO:0005768">
    <property type="term" value="C:endosome"/>
    <property type="evidence" value="ECO:0007669"/>
    <property type="project" value="TreeGrafter"/>
</dbReference>
<protein>
    <submittedName>
        <fullName evidence="2">AAA-ATPase Vps4-associated protein 1 family protein</fullName>
    </submittedName>
</protein>
<feature type="region of interest" description="Disordered" evidence="1">
    <location>
        <begin position="113"/>
        <end position="151"/>
    </location>
</feature>
<organism evidence="2 3">
    <name type="scientific">Candida parapsilosis</name>
    <name type="common">Yeast</name>
    <dbReference type="NCBI Taxonomy" id="5480"/>
    <lineage>
        <taxon>Eukaryota</taxon>
        <taxon>Fungi</taxon>
        <taxon>Dikarya</taxon>
        <taxon>Ascomycota</taxon>
        <taxon>Saccharomycotina</taxon>
        <taxon>Pichiomycetes</taxon>
        <taxon>Debaryomycetaceae</taxon>
        <taxon>Candida/Lodderomyces clade</taxon>
        <taxon>Candida</taxon>
    </lineage>
</organism>
<feature type="compositionally biased region" description="Basic and acidic residues" evidence="1">
    <location>
        <begin position="117"/>
        <end position="139"/>
    </location>
</feature>
<comment type="caution">
    <text evidence="2">The sequence shown here is derived from an EMBL/GenBank/DDBJ whole genome shotgun (WGS) entry which is preliminary data.</text>
</comment>
<evidence type="ECO:0000313" key="2">
    <source>
        <dbReference type="EMBL" id="KAF6042982.1"/>
    </source>
</evidence>
<dbReference type="EMBL" id="JABWAB010000013">
    <property type="protein sequence ID" value="KAF6042982.1"/>
    <property type="molecule type" value="Genomic_DNA"/>
</dbReference>
<name>A0A8X7NHY0_CANPA</name>
<reference evidence="2" key="1">
    <citation type="submission" date="2020-03" db="EMBL/GenBank/DDBJ databases">
        <title>FDA dAtabase for Regulatory Grade micrObial Sequences (FDA-ARGOS): Supporting development and validation of Infectious Disease Dx tests.</title>
        <authorList>
            <person name="Campos J."/>
            <person name="Goldberg B."/>
            <person name="Tallon L."/>
            <person name="Sadzewicz L."/>
            <person name="Vavikolanu K."/>
            <person name="Mehta A."/>
            <person name="Aluvathingal J."/>
            <person name="Nadendla S."/>
            <person name="Nandy P."/>
            <person name="Geyer C."/>
            <person name="Yan Y."/>
            <person name="Sichtig H."/>
        </authorList>
    </citation>
    <scope>NUCLEOTIDE SEQUENCE [LARGE SCALE GENOMIC DNA]</scope>
    <source>
        <strain evidence="2">FDAARGOS_652</strain>
    </source>
</reference>
<proteinExistence type="predicted"/>
<dbReference type="PANTHER" id="PTHR28218:SF1">
    <property type="entry name" value="VPS4-ASSOCIATED PROTEIN 1"/>
    <property type="match status" value="1"/>
</dbReference>
<evidence type="ECO:0000313" key="3">
    <source>
        <dbReference type="Proteomes" id="UP000590412"/>
    </source>
</evidence>
<dbReference type="PANTHER" id="PTHR28218">
    <property type="entry name" value="VPS4-ASSOCIATED PROTEIN 1"/>
    <property type="match status" value="1"/>
</dbReference>
<sequence>MSKTRQPQQQPPPPFPNKYNARLVAQHDAKPCTICFKPATTVLLAENQADFFYTCVQHLTDEQFASPIKSEEYVGLQQQVDDLSRQVDKLKIDADAAKPYLWGISTYWSKDTTTSTSKEKEREKNKDKDKHDTKEKDSNSDSQRSNQQTTNNYESLRKQLQSTQQELQTNQTKLTNFKFKQYILNHQVYANRLKRHQQKKYNKQRTELIHQPGFFPQLPKS</sequence>
<feature type="compositionally biased region" description="Low complexity" evidence="1">
    <location>
        <begin position="140"/>
        <end position="151"/>
    </location>
</feature>
<dbReference type="Pfam" id="PF08432">
    <property type="entry name" value="Vfa1"/>
    <property type="match status" value="1"/>
</dbReference>
<gene>
    <name evidence="2" type="ORF">FOB60_005736</name>
</gene>
<evidence type="ECO:0000256" key="1">
    <source>
        <dbReference type="SAM" id="MobiDB-lite"/>
    </source>
</evidence>
<dbReference type="AlphaFoldDB" id="A0A8X7NHY0"/>
<dbReference type="InterPro" id="IPR013640">
    <property type="entry name" value="Vfa1"/>
</dbReference>
<dbReference type="OrthoDB" id="2158714at2759"/>
<accession>A0A8X7NHY0</accession>
<dbReference type="Proteomes" id="UP000590412">
    <property type="component" value="Unassembled WGS sequence"/>
</dbReference>